<evidence type="ECO:0000313" key="18">
    <source>
        <dbReference type="WBParaSite" id="NBR_0000858401-mRNA-1"/>
    </source>
</evidence>
<dbReference type="InterPro" id="IPR036770">
    <property type="entry name" value="Ankyrin_rpt-contain_sf"/>
</dbReference>
<evidence type="ECO:0000256" key="12">
    <source>
        <dbReference type="ARBA" id="ARBA00047899"/>
    </source>
</evidence>
<comment type="cofactor">
    <cofactor evidence="1">
        <name>Mg(2+)</name>
        <dbReference type="ChEBI" id="CHEBI:18420"/>
    </cofactor>
</comment>
<dbReference type="Gene3D" id="3.80.10.10">
    <property type="entry name" value="Ribonuclease Inhibitor"/>
    <property type="match status" value="2"/>
</dbReference>
<dbReference type="GO" id="GO:0005525">
    <property type="term" value="F:GTP binding"/>
    <property type="evidence" value="ECO:0007669"/>
    <property type="project" value="UniProtKB-KW"/>
</dbReference>
<feature type="domain" description="Roc" evidence="15">
    <location>
        <begin position="546"/>
        <end position="742"/>
    </location>
</feature>
<dbReference type="InterPro" id="IPR050216">
    <property type="entry name" value="LRR_domain-containing"/>
</dbReference>
<dbReference type="InterPro" id="IPR032675">
    <property type="entry name" value="LRR_dom_sf"/>
</dbReference>
<evidence type="ECO:0000256" key="3">
    <source>
        <dbReference type="ARBA" id="ARBA00012513"/>
    </source>
</evidence>
<comment type="catalytic activity">
    <reaction evidence="13">
        <text>L-seryl-[protein] + ATP = O-phospho-L-seryl-[protein] + ADP + H(+)</text>
        <dbReference type="Rhea" id="RHEA:17989"/>
        <dbReference type="Rhea" id="RHEA-COMP:9863"/>
        <dbReference type="Rhea" id="RHEA-COMP:11604"/>
        <dbReference type="ChEBI" id="CHEBI:15378"/>
        <dbReference type="ChEBI" id="CHEBI:29999"/>
        <dbReference type="ChEBI" id="CHEBI:30616"/>
        <dbReference type="ChEBI" id="CHEBI:83421"/>
        <dbReference type="ChEBI" id="CHEBI:456216"/>
        <dbReference type="EC" id="2.7.11.1"/>
    </reaction>
</comment>
<dbReference type="InterPro" id="IPR020859">
    <property type="entry name" value="ROC"/>
</dbReference>
<evidence type="ECO:0000256" key="8">
    <source>
        <dbReference type="ARBA" id="ARBA00022741"/>
    </source>
</evidence>
<dbReference type="Gene3D" id="1.25.40.20">
    <property type="entry name" value="Ankyrin repeat-containing domain"/>
    <property type="match status" value="1"/>
</dbReference>
<evidence type="ECO:0000259" key="15">
    <source>
        <dbReference type="PROSITE" id="PS51424"/>
    </source>
</evidence>
<evidence type="ECO:0000256" key="1">
    <source>
        <dbReference type="ARBA" id="ARBA00001946"/>
    </source>
</evidence>
<comment type="similarity">
    <text evidence="2">Belongs to the protein kinase superfamily. TKL Ser/Thr protein kinase family. ROCO subfamily.</text>
</comment>
<dbReference type="STRING" id="27835.A0A0N4XZH8"/>
<evidence type="ECO:0000256" key="7">
    <source>
        <dbReference type="ARBA" id="ARBA00022737"/>
    </source>
</evidence>
<keyword evidence="5" id="KW-0433">Leucine-rich repeat</keyword>
<evidence type="ECO:0000313" key="16">
    <source>
        <dbReference type="EMBL" id="VDL72174.1"/>
    </source>
</evidence>
<evidence type="ECO:0000256" key="9">
    <source>
        <dbReference type="ARBA" id="ARBA00022777"/>
    </source>
</evidence>
<keyword evidence="10" id="KW-0067">ATP-binding</keyword>
<dbReference type="SUPFAM" id="SSF52058">
    <property type="entry name" value="L domain-like"/>
    <property type="match status" value="1"/>
</dbReference>
<dbReference type="FunFam" id="3.30.70.1390:FF:000005">
    <property type="entry name" value="Probable serine/threonine-protein kinase roco4"/>
    <property type="match status" value="1"/>
</dbReference>
<dbReference type="InterPro" id="IPR027417">
    <property type="entry name" value="P-loop_NTPase"/>
</dbReference>
<dbReference type="InterPro" id="IPR001611">
    <property type="entry name" value="Leu-rich_rpt"/>
</dbReference>
<dbReference type="GO" id="GO:0004674">
    <property type="term" value="F:protein serine/threonine kinase activity"/>
    <property type="evidence" value="ECO:0007669"/>
    <property type="project" value="UniProtKB-KW"/>
</dbReference>
<keyword evidence="7" id="KW-0677">Repeat</keyword>
<evidence type="ECO:0000256" key="4">
    <source>
        <dbReference type="ARBA" id="ARBA00022527"/>
    </source>
</evidence>
<dbReference type="Proteomes" id="UP000271162">
    <property type="component" value="Unassembled WGS sequence"/>
</dbReference>
<feature type="region of interest" description="Disordered" evidence="14">
    <location>
        <begin position="380"/>
        <end position="424"/>
    </location>
</feature>
<keyword evidence="8" id="KW-0547">Nucleotide-binding</keyword>
<evidence type="ECO:0000256" key="5">
    <source>
        <dbReference type="ARBA" id="ARBA00022614"/>
    </source>
</evidence>
<dbReference type="EMBL" id="UYSL01020024">
    <property type="protein sequence ID" value="VDL72174.1"/>
    <property type="molecule type" value="Genomic_DNA"/>
</dbReference>
<evidence type="ECO:0000256" key="2">
    <source>
        <dbReference type="ARBA" id="ARBA00008171"/>
    </source>
</evidence>
<dbReference type="InterPro" id="IPR003591">
    <property type="entry name" value="Leu-rich_rpt_typical-subtyp"/>
</dbReference>
<keyword evidence="4" id="KW-0723">Serine/threonine-protein kinase</keyword>
<comment type="catalytic activity">
    <reaction evidence="12">
        <text>L-threonyl-[protein] + ATP = O-phospho-L-threonyl-[protein] + ADP + H(+)</text>
        <dbReference type="Rhea" id="RHEA:46608"/>
        <dbReference type="Rhea" id="RHEA-COMP:11060"/>
        <dbReference type="Rhea" id="RHEA-COMP:11605"/>
        <dbReference type="ChEBI" id="CHEBI:15378"/>
        <dbReference type="ChEBI" id="CHEBI:30013"/>
        <dbReference type="ChEBI" id="CHEBI:30616"/>
        <dbReference type="ChEBI" id="CHEBI:61977"/>
        <dbReference type="ChEBI" id="CHEBI:456216"/>
        <dbReference type="EC" id="2.7.11.1"/>
    </reaction>
</comment>
<dbReference type="SUPFAM" id="SSF52540">
    <property type="entry name" value="P-loop containing nucleoside triphosphate hydrolases"/>
    <property type="match status" value="1"/>
</dbReference>
<dbReference type="PANTHER" id="PTHR48051:SF1">
    <property type="entry name" value="RAS SUPPRESSOR PROTEIN 1"/>
    <property type="match status" value="1"/>
</dbReference>
<dbReference type="WBParaSite" id="NBR_0000858401-mRNA-1">
    <property type="protein sequence ID" value="NBR_0000858401-mRNA-1"/>
    <property type="gene ID" value="NBR_0000858401"/>
</dbReference>
<dbReference type="EC" id="2.7.11.1" evidence="3"/>
<dbReference type="PROSITE" id="PS51450">
    <property type="entry name" value="LRR"/>
    <property type="match status" value="3"/>
</dbReference>
<feature type="compositionally biased region" description="Polar residues" evidence="14">
    <location>
        <begin position="402"/>
        <end position="413"/>
    </location>
</feature>
<accession>A0A0N4XZH8</accession>
<proteinExistence type="inferred from homology"/>
<dbReference type="PANTHER" id="PTHR48051">
    <property type="match status" value="1"/>
</dbReference>
<evidence type="ECO:0000256" key="6">
    <source>
        <dbReference type="ARBA" id="ARBA00022679"/>
    </source>
</evidence>
<reference evidence="16 17" key="2">
    <citation type="submission" date="2018-11" db="EMBL/GenBank/DDBJ databases">
        <authorList>
            <consortium name="Pathogen Informatics"/>
        </authorList>
    </citation>
    <scope>NUCLEOTIDE SEQUENCE [LARGE SCALE GENOMIC DNA]</scope>
</reference>
<keyword evidence="6" id="KW-0808">Transferase</keyword>
<protein>
    <recommendedName>
        <fullName evidence="3">non-specific serine/threonine protein kinase</fullName>
        <ecNumber evidence="3">2.7.11.1</ecNumber>
    </recommendedName>
</protein>
<reference evidence="18" key="1">
    <citation type="submission" date="2017-02" db="UniProtKB">
        <authorList>
            <consortium name="WormBaseParasite"/>
        </authorList>
    </citation>
    <scope>IDENTIFICATION</scope>
</reference>
<dbReference type="Gene3D" id="3.40.50.300">
    <property type="entry name" value="P-loop containing nucleotide triphosphate hydrolases"/>
    <property type="match status" value="1"/>
</dbReference>
<dbReference type="GO" id="GO:0005737">
    <property type="term" value="C:cytoplasm"/>
    <property type="evidence" value="ECO:0007669"/>
    <property type="project" value="TreeGrafter"/>
</dbReference>
<sequence length="856" mass="95883">MYKTMYMKAPMAVILLNAGADVNLPLAILDSETCDEARCVGSGALVEATRSDAVHIVHFLFDRGALDTDNRALRLAAKSNNLKLIRVFLTRLVFPDSEYKVNKKNIDVGQIQVGQNLLPSSLCPSRAAVLNWSSASLEATQPDWFIAAALQINPRLRTTRLSLAAITRVDLSCNRLSVFPSVLFQMPSLRSLSLAENLITVVDMPSTYVISTSLEILNLKQNRLESLSPQFLSSFPLLTTLDISQNSLTQLPEYIWLCPSLKELNAASNHLTSLPMVGNVARVDDDSFFPDFPITSSSTLATLNLSANKFQVFPFCLACTCPRLLSLNMSFNQLASLPPIQCIPAHVRTLDFSGNLIKEPFQLPSIVHTVCHAVVPTTHPTSISVRRPSSPGKQNRSRSKSAVRSQRSLSVSRHQPDVQLEESCQHKQHDTLEWLKTLNVSDNQLEVIPICSKNKVLFQNLSILDVSSNLIKSVSVDIARLSGLSVLNLSNNKRVQTLPPELGMLSRLWSLSLKGCQLKEPLDTMVNTDNCKTVEIVAHLKTILEESKTYHHLRLLILGSDGVGKSQLWEGLRSEAVQKKAPLQFESVRVTEWKFEAKKSKGESPLGPIAFSAWDFTGQREYYATHHYFLTRRTLYIVAWRVTDAEVVLHDVQRWLINIQARAPNSCVVLVGTHVDQVSSNPTKFPAGFLEDMETKIRSRFMIADADKRGLPRVLDTLLINGKSKADIKNLLNVVYNSGWEVRIGKERAMDQQVPSAYIALLKVVRELHTELRKDSTSPIMTCEQFRERTRQRMVSKFGRTFRDDIEFNGACAFLHDSGEIVHFEDAALRELIFIDPIWLADYLAAIVALRPSMWT</sequence>
<evidence type="ECO:0000313" key="17">
    <source>
        <dbReference type="Proteomes" id="UP000271162"/>
    </source>
</evidence>
<keyword evidence="9" id="KW-0418">Kinase</keyword>
<dbReference type="Pfam" id="PF13855">
    <property type="entry name" value="LRR_8"/>
    <property type="match status" value="2"/>
</dbReference>
<dbReference type="AlphaFoldDB" id="A0A0N4XZH8"/>
<dbReference type="Pfam" id="PF08477">
    <property type="entry name" value="Roc"/>
    <property type="match status" value="1"/>
</dbReference>
<dbReference type="GO" id="GO:0009966">
    <property type="term" value="P:regulation of signal transduction"/>
    <property type="evidence" value="ECO:0007669"/>
    <property type="project" value="UniProtKB-ARBA"/>
</dbReference>
<name>A0A0N4XZH8_NIPBR</name>
<dbReference type="PROSITE" id="PS51424">
    <property type="entry name" value="ROC"/>
    <property type="match status" value="1"/>
</dbReference>
<evidence type="ECO:0000256" key="13">
    <source>
        <dbReference type="ARBA" id="ARBA00048679"/>
    </source>
</evidence>
<evidence type="ECO:0000256" key="11">
    <source>
        <dbReference type="ARBA" id="ARBA00023134"/>
    </source>
</evidence>
<evidence type="ECO:0000256" key="10">
    <source>
        <dbReference type="ARBA" id="ARBA00022840"/>
    </source>
</evidence>
<gene>
    <name evidence="16" type="ORF">NBR_LOCUS8585</name>
</gene>
<organism evidence="18">
    <name type="scientific">Nippostrongylus brasiliensis</name>
    <name type="common">Rat hookworm</name>
    <dbReference type="NCBI Taxonomy" id="27835"/>
    <lineage>
        <taxon>Eukaryota</taxon>
        <taxon>Metazoa</taxon>
        <taxon>Ecdysozoa</taxon>
        <taxon>Nematoda</taxon>
        <taxon>Chromadorea</taxon>
        <taxon>Rhabditida</taxon>
        <taxon>Rhabditina</taxon>
        <taxon>Rhabditomorpha</taxon>
        <taxon>Strongyloidea</taxon>
        <taxon>Heligmosomidae</taxon>
        <taxon>Nippostrongylus</taxon>
    </lineage>
</organism>
<dbReference type="OMA" id="MHINTRM"/>
<dbReference type="GO" id="GO:0005524">
    <property type="term" value="F:ATP binding"/>
    <property type="evidence" value="ECO:0007669"/>
    <property type="project" value="UniProtKB-KW"/>
</dbReference>
<dbReference type="Gene3D" id="3.30.70.1390">
    <property type="entry name" value="ROC domain from the Parkinson's disease-associated leucine-rich repeat kinase 2"/>
    <property type="match status" value="1"/>
</dbReference>
<dbReference type="SMART" id="SM00364">
    <property type="entry name" value="LRR_BAC"/>
    <property type="match status" value="7"/>
</dbReference>
<keyword evidence="11" id="KW-0342">GTP-binding</keyword>
<evidence type="ECO:0000256" key="14">
    <source>
        <dbReference type="SAM" id="MobiDB-lite"/>
    </source>
</evidence>
<dbReference type="SMART" id="SM00369">
    <property type="entry name" value="LRR_TYP"/>
    <property type="match status" value="7"/>
</dbReference>
<keyword evidence="17" id="KW-1185">Reference proteome</keyword>